<evidence type="ECO:0000313" key="2">
    <source>
        <dbReference type="Proteomes" id="UP001642360"/>
    </source>
</evidence>
<proteinExistence type="predicted"/>
<comment type="caution">
    <text evidence="1">The sequence shown here is derived from an EMBL/GenBank/DDBJ whole genome shotgun (WGS) entry which is preliminary data.</text>
</comment>
<dbReference type="CDD" id="cd02120">
    <property type="entry name" value="PA_subtilisin_like"/>
    <property type="match status" value="1"/>
</dbReference>
<name>A0ABC8UUL2_9AQUA</name>
<accession>A0ABC8UUL2</accession>
<keyword evidence="2" id="KW-1185">Reference proteome</keyword>
<organism evidence="1 2">
    <name type="scientific">Ilex paraguariensis</name>
    <name type="common">yerba mate</name>
    <dbReference type="NCBI Taxonomy" id="185542"/>
    <lineage>
        <taxon>Eukaryota</taxon>
        <taxon>Viridiplantae</taxon>
        <taxon>Streptophyta</taxon>
        <taxon>Embryophyta</taxon>
        <taxon>Tracheophyta</taxon>
        <taxon>Spermatophyta</taxon>
        <taxon>Magnoliopsida</taxon>
        <taxon>eudicotyledons</taxon>
        <taxon>Gunneridae</taxon>
        <taxon>Pentapetalae</taxon>
        <taxon>asterids</taxon>
        <taxon>campanulids</taxon>
        <taxon>Aquifoliales</taxon>
        <taxon>Aquifoliaceae</taxon>
        <taxon>Ilex</taxon>
    </lineage>
</organism>
<reference evidence="1 2" key="1">
    <citation type="submission" date="2024-02" db="EMBL/GenBank/DDBJ databases">
        <authorList>
            <person name="Vignale AGUSTIN F."/>
            <person name="Sosa J E."/>
            <person name="Modenutti C."/>
        </authorList>
    </citation>
    <scope>NUCLEOTIDE SEQUENCE [LARGE SCALE GENOMIC DNA]</scope>
</reference>
<dbReference type="Gene3D" id="3.50.30.30">
    <property type="match status" value="1"/>
</dbReference>
<dbReference type="Proteomes" id="UP001642360">
    <property type="component" value="Unassembled WGS sequence"/>
</dbReference>
<dbReference type="AlphaFoldDB" id="A0ABC8UUL2"/>
<protein>
    <submittedName>
        <fullName evidence="1">Uncharacterized protein</fullName>
    </submittedName>
</protein>
<sequence>MENYYSLIAGSAAAAPGIPPKNASFCKNNTLDPTLIKGKIVVCTTELLTDIRAEKAIFVKQGIGVGMILIDPVAKDVIFQFVIHGSVIYPEAAEELQAYMATEK</sequence>
<dbReference type="EMBL" id="CAUOFW020009057">
    <property type="protein sequence ID" value="CAK9184728.1"/>
    <property type="molecule type" value="Genomic_DNA"/>
</dbReference>
<evidence type="ECO:0000313" key="1">
    <source>
        <dbReference type="EMBL" id="CAK9184728.1"/>
    </source>
</evidence>
<gene>
    <name evidence="1" type="ORF">ILEXP_LOCUS55077</name>
</gene>